<dbReference type="FunFam" id="3.40.395.10:FF:000002">
    <property type="entry name" value="Putative sentrin-specific protease 5"/>
    <property type="match status" value="1"/>
</dbReference>
<dbReference type="AlphaFoldDB" id="A0A315VDC1"/>
<reference evidence="10 11" key="1">
    <citation type="journal article" date="2018" name="G3 (Bethesda)">
        <title>A High-Quality Reference Genome for the Invasive Mosquitofish Gambusia affinis Using a Chicago Library.</title>
        <authorList>
            <person name="Hoffberg S.L."/>
            <person name="Troendle N.J."/>
            <person name="Glenn T.C."/>
            <person name="Mahmud O."/>
            <person name="Louha S."/>
            <person name="Chalopin D."/>
            <person name="Bennetzen J.L."/>
            <person name="Mauricio R."/>
        </authorList>
    </citation>
    <scope>NUCLEOTIDE SEQUENCE [LARGE SCALE GENOMIC DNA]</scope>
    <source>
        <strain evidence="10">NE01/NJP1002.9</strain>
        <tissue evidence="10">Muscle</tissue>
    </source>
</reference>
<dbReference type="Pfam" id="PF02902">
    <property type="entry name" value="Peptidase_C48"/>
    <property type="match status" value="1"/>
</dbReference>
<evidence type="ECO:0000313" key="10">
    <source>
        <dbReference type="EMBL" id="PWA21231.1"/>
    </source>
</evidence>
<dbReference type="Gene3D" id="3.40.395.10">
    <property type="entry name" value="Adenoviral Proteinase, Chain A"/>
    <property type="match status" value="1"/>
</dbReference>
<keyword evidence="6" id="KW-0788">Thiol protease</keyword>
<keyword evidence="5" id="KW-0378">Hydrolase</keyword>
<feature type="region of interest" description="Disordered" evidence="8">
    <location>
        <begin position="1"/>
        <end position="20"/>
    </location>
</feature>
<feature type="region of interest" description="Disordered" evidence="8">
    <location>
        <begin position="28"/>
        <end position="212"/>
    </location>
</feature>
<evidence type="ECO:0000256" key="2">
    <source>
        <dbReference type="ARBA" id="ARBA00005234"/>
    </source>
</evidence>
<evidence type="ECO:0000256" key="8">
    <source>
        <dbReference type="SAM" id="MobiDB-lite"/>
    </source>
</evidence>
<sequence length="773" mass="85240">MVHSSSNSPMTTPSASPHLTVCSKAPLSVSCPRGATEQDLSQTSTDSNSLSELLQPLTETPAEAHHHVAAATRALSTKSSSTSSSPNRPAPTSGQDQLNGRRSGRKRTPKACDCCGPNSRGHNVETPGRGRGNGRGRGRGKGRGANRDFGDTPARNPLQLTGVRSINLSGENTQETEDEDDRLGNLLSSDTKSQSPATKAVSPIAEDGPKNNCAAQTNGAALKMEDILMAPSGFAVAVPEECVDKKDVDPTVLGPVLEEAVVARGRGRGAGMGRGRGRGAVMVRGRGRGRGVDQGRDSEQEKMEGIQISSKDKDYVIRLRTGALAESVLVEEPEKIHDVQTDHEHQKNSTSGKFPIENGELVHLSDSEDEMEEDTIIVTELGDGVLTIARKSATRSETSGDLDSEMQVDQMHDGIEQVSLPVSLPNGNAASQRNHDLTSSPVEVKMSSSTGLASLNPISVNLEHSWALRDHRLYCHPCSWVKGEMDDMLPTDQAEDKMMDTDIQNQERLEQLKDAIHEFLESFYIKYGSFIPLAESDVLEHLKKTSNSDLSSSFSEVDIKAEMSRYRAGLASAPVAGFMVTYNKHNLRLEDLGTLEDQNWLNDQIINMYGELIMDVAEQKVHFFNSFFYKQLVAKGYEGVKRWTKKVDLFSKWLLLIPIHLEIHWSLIAITMATKTISYYDSQGIVFRHTTNNIMKYLQSEAREKKQAAFQKGWKIAIIKGIPQQKNDSDCGVFVLEYCRRLSVKQPLLFSQNNMPQIRKRIYKELCDCRLND</sequence>
<feature type="compositionally biased region" description="Polar residues" evidence="8">
    <location>
        <begin position="1"/>
        <end position="17"/>
    </location>
</feature>
<dbReference type="STRING" id="33528.ENSGAFP00000011576"/>
<dbReference type="InterPro" id="IPR045577">
    <property type="entry name" value="SENP3_5_cons_dom"/>
</dbReference>
<dbReference type="EMBL" id="NHOQ01001911">
    <property type="protein sequence ID" value="PWA21231.1"/>
    <property type="molecule type" value="Genomic_DNA"/>
</dbReference>
<organism evidence="10 11">
    <name type="scientific">Gambusia affinis</name>
    <name type="common">Western mosquitofish</name>
    <name type="synonym">Heterandria affinis</name>
    <dbReference type="NCBI Taxonomy" id="33528"/>
    <lineage>
        <taxon>Eukaryota</taxon>
        <taxon>Metazoa</taxon>
        <taxon>Chordata</taxon>
        <taxon>Craniata</taxon>
        <taxon>Vertebrata</taxon>
        <taxon>Euteleostomi</taxon>
        <taxon>Actinopterygii</taxon>
        <taxon>Neopterygii</taxon>
        <taxon>Teleostei</taxon>
        <taxon>Neoteleostei</taxon>
        <taxon>Acanthomorphata</taxon>
        <taxon>Ovalentaria</taxon>
        <taxon>Atherinomorphae</taxon>
        <taxon>Cyprinodontiformes</taxon>
        <taxon>Poeciliidae</taxon>
        <taxon>Poeciliinae</taxon>
        <taxon>Gambusia</taxon>
    </lineage>
</organism>
<evidence type="ECO:0000313" key="11">
    <source>
        <dbReference type="Proteomes" id="UP000250572"/>
    </source>
</evidence>
<evidence type="ECO:0000256" key="6">
    <source>
        <dbReference type="ARBA" id="ARBA00022807"/>
    </source>
</evidence>
<feature type="compositionally biased region" description="Polar residues" evidence="8">
    <location>
        <begin position="186"/>
        <end position="197"/>
    </location>
</feature>
<evidence type="ECO:0000256" key="1">
    <source>
        <dbReference type="ARBA" id="ARBA00004604"/>
    </source>
</evidence>
<dbReference type="GO" id="GO:0005730">
    <property type="term" value="C:nucleolus"/>
    <property type="evidence" value="ECO:0007669"/>
    <property type="project" value="UniProtKB-SubCell"/>
</dbReference>
<keyword evidence="7" id="KW-0539">Nucleus</keyword>
<evidence type="ECO:0000256" key="4">
    <source>
        <dbReference type="ARBA" id="ARBA00022786"/>
    </source>
</evidence>
<dbReference type="PANTHER" id="PTHR12606">
    <property type="entry name" value="SENTRIN/SUMO-SPECIFIC PROTEASE"/>
    <property type="match status" value="1"/>
</dbReference>
<protein>
    <recommendedName>
        <fullName evidence="9">Ubiquitin-like protease family profile domain-containing protein</fullName>
    </recommendedName>
</protein>
<dbReference type="GO" id="GO:0016926">
    <property type="term" value="P:protein desumoylation"/>
    <property type="evidence" value="ECO:0007669"/>
    <property type="project" value="TreeGrafter"/>
</dbReference>
<feature type="compositionally biased region" description="Polar residues" evidence="8">
    <location>
        <begin position="38"/>
        <end position="52"/>
    </location>
</feature>
<feature type="region of interest" description="Disordered" evidence="8">
    <location>
        <begin position="421"/>
        <end position="440"/>
    </location>
</feature>
<dbReference type="SUPFAM" id="SSF54001">
    <property type="entry name" value="Cysteine proteinases"/>
    <property type="match status" value="1"/>
</dbReference>
<dbReference type="GO" id="GO:0006508">
    <property type="term" value="P:proteolysis"/>
    <property type="evidence" value="ECO:0007669"/>
    <property type="project" value="UniProtKB-KW"/>
</dbReference>
<keyword evidence="11" id="KW-1185">Reference proteome</keyword>
<feature type="compositionally biased region" description="Basic residues" evidence="8">
    <location>
        <begin position="132"/>
        <end position="144"/>
    </location>
</feature>
<feature type="compositionally biased region" description="Basic and acidic residues" evidence="8">
    <location>
        <begin position="290"/>
        <end position="306"/>
    </location>
</feature>
<dbReference type="InterPro" id="IPR038765">
    <property type="entry name" value="Papain-like_cys_pep_sf"/>
</dbReference>
<accession>A0A315VDC1</accession>
<evidence type="ECO:0000259" key="9">
    <source>
        <dbReference type="PROSITE" id="PS50600"/>
    </source>
</evidence>
<feature type="domain" description="Ubiquitin-like protease family profile" evidence="9">
    <location>
        <begin position="585"/>
        <end position="742"/>
    </location>
</feature>
<feature type="compositionally biased region" description="Low complexity" evidence="8">
    <location>
        <begin position="69"/>
        <end position="93"/>
    </location>
</feature>
<comment type="caution">
    <text evidence="10">The sequence shown here is derived from an EMBL/GenBank/DDBJ whole genome shotgun (WGS) entry which is preliminary data.</text>
</comment>
<evidence type="ECO:0000256" key="5">
    <source>
        <dbReference type="ARBA" id="ARBA00022801"/>
    </source>
</evidence>
<name>A0A315VDC1_GAMAF</name>
<dbReference type="Pfam" id="PF19722">
    <property type="entry name" value="SENP3_5_N"/>
    <property type="match status" value="1"/>
</dbReference>
<feature type="compositionally biased region" description="Polar residues" evidence="8">
    <location>
        <begin position="425"/>
        <end position="440"/>
    </location>
</feature>
<dbReference type="Proteomes" id="UP000250572">
    <property type="component" value="Unassembled WGS sequence"/>
</dbReference>
<evidence type="ECO:0000256" key="7">
    <source>
        <dbReference type="ARBA" id="ARBA00023242"/>
    </source>
</evidence>
<keyword evidence="3" id="KW-0645">Protease</keyword>
<comment type="subcellular location">
    <subcellularLocation>
        <location evidence="1">Nucleus</location>
        <location evidence="1">Nucleolus</location>
    </subcellularLocation>
</comment>
<dbReference type="PANTHER" id="PTHR12606:SF10">
    <property type="entry name" value="SENTRIN-SPECIFIC PROTEASE 5"/>
    <property type="match status" value="1"/>
</dbReference>
<dbReference type="InterPro" id="IPR003653">
    <property type="entry name" value="Peptidase_C48_C"/>
</dbReference>
<comment type="similarity">
    <text evidence="2">Belongs to the peptidase C48 family.</text>
</comment>
<feature type="compositionally biased region" description="Polar residues" evidence="8">
    <location>
        <begin position="158"/>
        <end position="173"/>
    </location>
</feature>
<keyword evidence="4" id="KW-0833">Ubl conjugation pathway</keyword>
<evidence type="ECO:0000256" key="3">
    <source>
        <dbReference type="ARBA" id="ARBA00022670"/>
    </source>
</evidence>
<dbReference type="PROSITE" id="PS50600">
    <property type="entry name" value="ULP_PROTEASE"/>
    <property type="match status" value="1"/>
</dbReference>
<proteinExistence type="inferred from homology"/>
<feature type="region of interest" description="Disordered" evidence="8">
    <location>
        <begin position="268"/>
        <end position="306"/>
    </location>
</feature>
<dbReference type="GO" id="GO:0016929">
    <property type="term" value="F:deSUMOylase activity"/>
    <property type="evidence" value="ECO:0007669"/>
    <property type="project" value="TreeGrafter"/>
</dbReference>
<gene>
    <name evidence="10" type="ORF">CCH79_00009435</name>
</gene>